<reference evidence="2" key="1">
    <citation type="submission" date="2022-10" db="EMBL/GenBank/DDBJ databases">
        <authorList>
            <person name="Turner M.S."/>
            <person name="Huang W."/>
        </authorList>
    </citation>
    <scope>NUCLEOTIDE SEQUENCE</scope>
    <source>
        <strain evidence="2">3</strain>
    </source>
</reference>
<evidence type="ECO:0000313" key="2">
    <source>
        <dbReference type="EMBL" id="MDG4984977.1"/>
    </source>
</evidence>
<dbReference type="EMBL" id="JAOWLY010000017">
    <property type="protein sequence ID" value="MDG4984977.1"/>
    <property type="molecule type" value="Genomic_DNA"/>
</dbReference>
<dbReference type="Pfam" id="PF01381">
    <property type="entry name" value="HTH_3"/>
    <property type="match status" value="1"/>
</dbReference>
<dbReference type="NCBIfam" id="TIGR01716">
    <property type="entry name" value="RGG_Cterm"/>
    <property type="match status" value="1"/>
</dbReference>
<dbReference type="RefSeq" id="WP_278229390.1">
    <property type="nucleotide sequence ID" value="NZ_JAOWLY010000017.1"/>
</dbReference>
<reference evidence="2" key="2">
    <citation type="journal article" date="2023" name="Food Microbiol.">
        <title>Evaluation of the fermentation potential of lactic acid bacteria isolated from herbs, fruits and vegetables as starter cultures in nut-based milk alternatives.</title>
        <authorList>
            <person name="Huang W."/>
            <person name="Dong A."/>
            <person name="Pham H.T."/>
            <person name="Zhou C."/>
            <person name="Huo Z."/>
            <person name="Watjen A.P."/>
            <person name="Prakash S."/>
            <person name="Bang-Berthelsen C.H."/>
            <person name="Turner M.S."/>
        </authorList>
    </citation>
    <scope>NUCLEOTIDE SEQUENCE</scope>
    <source>
        <strain evidence="2">3</strain>
    </source>
</reference>
<dbReference type="InterPro" id="IPR010057">
    <property type="entry name" value="Transcription_activator_Rgg_C"/>
</dbReference>
<dbReference type="PANTHER" id="PTHR37038">
    <property type="entry name" value="TRANSCRIPTIONAL REGULATOR-RELATED"/>
    <property type="match status" value="1"/>
</dbReference>
<dbReference type="InterPro" id="IPR053163">
    <property type="entry name" value="HTH-type_regulator_Rgg"/>
</dbReference>
<sequence>MLRKQRNLALTSFNYVKLSKSTISKFERGESMMSFDKVIAALQLIDTSPDEFEFISNGYNLSDINFFIKEIDSARIENNTKKLKKIKKLTEEKRFPLLTLASKASLTKLATYETQYLTKYFFELEYWGEIEIWLFNLTFEQLQLHDILYFLDTLTSSHCDFNFLDKYQYYLVRTLCDASVYLISLNLKEYSIHLLNLIVSSSLINTSSLNFMFLKNLFNFAQGFWNSQFSDYQSGKKEVQIALDIFASLTNSEISDYYKKKLSHSDLI</sequence>
<dbReference type="PANTHER" id="PTHR37038:SF12">
    <property type="entry name" value="TRANSCRIPTIONAL REGULATOR"/>
    <property type="match status" value="1"/>
</dbReference>
<proteinExistence type="predicted"/>
<evidence type="ECO:0000259" key="1">
    <source>
        <dbReference type="PROSITE" id="PS50943"/>
    </source>
</evidence>
<dbReference type="Pfam" id="PF21259">
    <property type="entry name" value="Rgg_C"/>
    <property type="match status" value="1"/>
</dbReference>
<accession>A0A9X4NJL3</accession>
<organism evidence="2 3">
    <name type="scientific">Lactococcus lactis</name>
    <dbReference type="NCBI Taxonomy" id="1358"/>
    <lineage>
        <taxon>Bacteria</taxon>
        <taxon>Bacillati</taxon>
        <taxon>Bacillota</taxon>
        <taxon>Bacilli</taxon>
        <taxon>Lactobacillales</taxon>
        <taxon>Streptococcaceae</taxon>
        <taxon>Lactococcus</taxon>
    </lineage>
</organism>
<dbReference type="Proteomes" id="UP001152614">
    <property type="component" value="Unassembled WGS sequence"/>
</dbReference>
<dbReference type="GO" id="GO:0003677">
    <property type="term" value="F:DNA binding"/>
    <property type="evidence" value="ECO:0007669"/>
    <property type="project" value="InterPro"/>
</dbReference>
<feature type="domain" description="HTH cro/C1-type" evidence="1">
    <location>
        <begin position="18"/>
        <end position="52"/>
    </location>
</feature>
<dbReference type="PROSITE" id="PS50943">
    <property type="entry name" value="HTH_CROC1"/>
    <property type="match status" value="1"/>
</dbReference>
<dbReference type="SUPFAM" id="SSF47413">
    <property type="entry name" value="lambda repressor-like DNA-binding domains"/>
    <property type="match status" value="1"/>
</dbReference>
<dbReference type="CDD" id="cd00093">
    <property type="entry name" value="HTH_XRE"/>
    <property type="match status" value="1"/>
</dbReference>
<protein>
    <recommendedName>
        <fullName evidence="1">HTH cro/C1-type domain-containing protein</fullName>
    </recommendedName>
</protein>
<gene>
    <name evidence="2" type="ORF">OGZ51_12560</name>
</gene>
<comment type="caution">
    <text evidence="2">The sequence shown here is derived from an EMBL/GenBank/DDBJ whole genome shotgun (WGS) entry which is preliminary data.</text>
</comment>
<name>A0A9X4NJL3_9LACT</name>
<dbReference type="AlphaFoldDB" id="A0A9X4NJL3"/>
<dbReference type="InterPro" id="IPR001387">
    <property type="entry name" value="Cro/C1-type_HTH"/>
</dbReference>
<dbReference type="InterPro" id="IPR010982">
    <property type="entry name" value="Lambda_DNA-bd_dom_sf"/>
</dbReference>
<evidence type="ECO:0000313" key="3">
    <source>
        <dbReference type="Proteomes" id="UP001152614"/>
    </source>
</evidence>